<evidence type="ECO:0000256" key="1">
    <source>
        <dbReference type="SAM" id="MobiDB-lite"/>
    </source>
</evidence>
<protein>
    <submittedName>
        <fullName evidence="5">DUF3048 domain-containing protein</fullName>
    </submittedName>
</protein>
<gene>
    <name evidence="5" type="ORF">DMH04_18005</name>
</gene>
<organism evidence="5 6">
    <name type="scientific">Kibdelosporangium aridum</name>
    <dbReference type="NCBI Taxonomy" id="2030"/>
    <lineage>
        <taxon>Bacteria</taxon>
        <taxon>Bacillati</taxon>
        <taxon>Actinomycetota</taxon>
        <taxon>Actinomycetes</taxon>
        <taxon>Pseudonocardiales</taxon>
        <taxon>Pseudonocardiaceae</taxon>
        <taxon>Kibdelosporangium</taxon>
    </lineage>
</organism>
<feature type="compositionally biased region" description="Low complexity" evidence="1">
    <location>
        <begin position="44"/>
        <end position="55"/>
    </location>
</feature>
<dbReference type="SUPFAM" id="SSF159774">
    <property type="entry name" value="YerB-like"/>
    <property type="match status" value="1"/>
</dbReference>
<keyword evidence="2" id="KW-1133">Transmembrane helix</keyword>
<dbReference type="InterPro" id="IPR035328">
    <property type="entry name" value="DUF3048_C"/>
</dbReference>
<dbReference type="Pfam" id="PF17479">
    <property type="entry name" value="DUF3048_C"/>
    <property type="match status" value="1"/>
</dbReference>
<feature type="region of interest" description="Disordered" evidence="1">
    <location>
        <begin position="36"/>
        <end position="60"/>
    </location>
</feature>
<dbReference type="InterPro" id="IPR021416">
    <property type="entry name" value="DUF3048_N"/>
</dbReference>
<sequence length="321" mass="33568">MRKHQRTALVIVAVVLAVAGLVALLVLAPWRPDPAPVGQPPPTTASESSEPSASPLPTKSGTLAVKIDNVAAARPQTGLGLADVVYVEPVEGGLTRLVTVYQGQRPTVTGPVRSARQTDVGLLAQYGKPVLAYSGAASHVLPLLRPLVNASPREVPSAYFRDTHRAAPHNLYVHPNRLPVSGTDSDVLVFGPASSLGVPVAHHRIQFAAATYDITWRDGRWLITMDGSPVVSTESGPLTAATIVVQRVVVVGGPHAEDVQGSASPVAVTIGSGPATVLRNGMSYSTTWSRPTAADPTRFTTKDGVAVPMAAGPVWIMLVPR</sequence>
<evidence type="ECO:0000313" key="5">
    <source>
        <dbReference type="EMBL" id="RSM85194.1"/>
    </source>
</evidence>
<dbReference type="Gene3D" id="3.50.90.10">
    <property type="entry name" value="YerB-like"/>
    <property type="match status" value="1"/>
</dbReference>
<dbReference type="Pfam" id="PF11258">
    <property type="entry name" value="DUF3048"/>
    <property type="match status" value="1"/>
</dbReference>
<dbReference type="RefSeq" id="WP_037267561.1">
    <property type="nucleotide sequence ID" value="NZ_QHKI01000013.1"/>
</dbReference>
<comment type="caution">
    <text evidence="5">The sequence shown here is derived from an EMBL/GenBank/DDBJ whole genome shotgun (WGS) entry which is preliminary data.</text>
</comment>
<dbReference type="AlphaFoldDB" id="A0A428ZAV7"/>
<name>A0A428ZAV7_KIBAR</name>
<dbReference type="Proteomes" id="UP000287547">
    <property type="component" value="Unassembled WGS sequence"/>
</dbReference>
<dbReference type="InterPro" id="IPR023158">
    <property type="entry name" value="YerB-like_sf"/>
</dbReference>
<feature type="transmembrane region" description="Helical" evidence="2">
    <location>
        <begin position="7"/>
        <end position="30"/>
    </location>
</feature>
<accession>A0A428ZAV7</accession>
<evidence type="ECO:0000313" key="6">
    <source>
        <dbReference type="Proteomes" id="UP000287547"/>
    </source>
</evidence>
<dbReference type="EMBL" id="QHKI01000013">
    <property type="protein sequence ID" value="RSM85194.1"/>
    <property type="molecule type" value="Genomic_DNA"/>
</dbReference>
<evidence type="ECO:0000259" key="4">
    <source>
        <dbReference type="Pfam" id="PF17479"/>
    </source>
</evidence>
<evidence type="ECO:0000256" key="2">
    <source>
        <dbReference type="SAM" id="Phobius"/>
    </source>
</evidence>
<keyword evidence="2" id="KW-0472">Membrane</keyword>
<feature type="domain" description="DUF3048" evidence="3">
    <location>
        <begin position="60"/>
        <end position="178"/>
    </location>
</feature>
<proteinExistence type="predicted"/>
<dbReference type="OrthoDB" id="9779102at2"/>
<evidence type="ECO:0000259" key="3">
    <source>
        <dbReference type="Pfam" id="PF11258"/>
    </source>
</evidence>
<reference evidence="5 6" key="1">
    <citation type="submission" date="2018-05" db="EMBL/GenBank/DDBJ databases">
        <title>Evolution of GPA BGCs.</title>
        <authorList>
            <person name="Waglechner N."/>
            <person name="Wright G.D."/>
        </authorList>
    </citation>
    <scope>NUCLEOTIDE SEQUENCE [LARGE SCALE GENOMIC DNA]</scope>
    <source>
        <strain evidence="5 6">A82846</strain>
    </source>
</reference>
<keyword evidence="2" id="KW-0812">Transmembrane</keyword>
<feature type="domain" description="DUF3048" evidence="4">
    <location>
        <begin position="210"/>
        <end position="316"/>
    </location>
</feature>